<dbReference type="EMBL" id="JAIPUX010005289">
    <property type="protein sequence ID" value="KAH0617529.1"/>
    <property type="molecule type" value="Genomic_DNA"/>
</dbReference>
<gene>
    <name evidence="1" type="ORF">JD844_015877</name>
</gene>
<organism evidence="1 2">
    <name type="scientific">Phrynosoma platyrhinos</name>
    <name type="common">Desert horned lizard</name>
    <dbReference type="NCBI Taxonomy" id="52577"/>
    <lineage>
        <taxon>Eukaryota</taxon>
        <taxon>Metazoa</taxon>
        <taxon>Chordata</taxon>
        <taxon>Craniata</taxon>
        <taxon>Vertebrata</taxon>
        <taxon>Euteleostomi</taxon>
        <taxon>Lepidosauria</taxon>
        <taxon>Squamata</taxon>
        <taxon>Bifurcata</taxon>
        <taxon>Unidentata</taxon>
        <taxon>Episquamata</taxon>
        <taxon>Toxicofera</taxon>
        <taxon>Iguania</taxon>
        <taxon>Phrynosomatidae</taxon>
        <taxon>Phrynosomatinae</taxon>
        <taxon>Phrynosoma</taxon>
    </lineage>
</organism>
<reference evidence="1 2" key="1">
    <citation type="journal article" date="2022" name="Gigascience">
        <title>A chromosome-level genome assembly and annotation of the desert horned lizard, Phrynosoma platyrhinos, provides insight into chromosomal rearrangements among reptiles.</title>
        <authorList>
            <person name="Koochekian N."/>
            <person name="Ascanio A."/>
            <person name="Farleigh K."/>
            <person name="Card D.C."/>
            <person name="Schield D.R."/>
            <person name="Castoe T.A."/>
            <person name="Jezkova T."/>
        </authorList>
    </citation>
    <scope>NUCLEOTIDE SEQUENCE [LARGE SCALE GENOMIC DNA]</scope>
    <source>
        <strain evidence="1">NK-2021</strain>
    </source>
</reference>
<evidence type="ECO:0000313" key="1">
    <source>
        <dbReference type="EMBL" id="KAH0617529.1"/>
    </source>
</evidence>
<accession>A0ABQ7SJP1</accession>
<comment type="caution">
    <text evidence="1">The sequence shown here is derived from an EMBL/GenBank/DDBJ whole genome shotgun (WGS) entry which is preliminary data.</text>
</comment>
<keyword evidence="2" id="KW-1185">Reference proteome</keyword>
<protein>
    <submittedName>
        <fullName evidence="1">Uncharacterized protein</fullName>
    </submittedName>
</protein>
<evidence type="ECO:0000313" key="2">
    <source>
        <dbReference type="Proteomes" id="UP000826234"/>
    </source>
</evidence>
<name>A0ABQ7SJP1_PHRPL</name>
<sequence length="85" mass="10351">MYFQLYSVYLEGFLFCKVRYSQLHRWNEQVRHSHSLSFLFHYRCSFFVLEVYCYLKLVSVDPSITNSDVFISFFRKLQQVADLIC</sequence>
<proteinExistence type="predicted"/>
<dbReference type="Proteomes" id="UP000826234">
    <property type="component" value="Unassembled WGS sequence"/>
</dbReference>